<dbReference type="AlphaFoldDB" id="A0A3N0UY45"/>
<dbReference type="Gene3D" id="3.60.21.10">
    <property type="match status" value="1"/>
</dbReference>
<evidence type="ECO:0000313" key="2">
    <source>
        <dbReference type="EMBL" id="ROH85415.1"/>
    </source>
</evidence>
<feature type="domain" description="Calcineurin-like phosphoesterase" evidence="1">
    <location>
        <begin position="14"/>
        <end position="102"/>
    </location>
</feature>
<comment type="caution">
    <text evidence="2">The sequence shown here is derived from an EMBL/GenBank/DDBJ whole genome shotgun (WGS) entry which is preliminary data.</text>
</comment>
<protein>
    <recommendedName>
        <fullName evidence="1">Calcineurin-like phosphoesterase domain-containing protein</fullName>
    </recommendedName>
</protein>
<accession>A0A3N0UY45</accession>
<dbReference type="PRINTS" id="PR00114">
    <property type="entry name" value="STPHPHTASE"/>
</dbReference>
<dbReference type="InterPro" id="IPR004843">
    <property type="entry name" value="Calcineurin-like_PHP"/>
</dbReference>
<dbReference type="SUPFAM" id="SSF56300">
    <property type="entry name" value="Metallo-dependent phosphatases"/>
    <property type="match status" value="1"/>
</dbReference>
<dbReference type="InterPro" id="IPR029052">
    <property type="entry name" value="Metallo-depent_PP-like"/>
</dbReference>
<reference evidence="2 3" key="1">
    <citation type="submission" date="2018-10" db="EMBL/GenBank/DDBJ databases">
        <authorList>
            <person name="Chen W.-M."/>
        </authorList>
    </citation>
    <scope>NUCLEOTIDE SEQUENCE [LARGE SCALE GENOMIC DNA]</scope>
    <source>
        <strain evidence="2 3">H-5</strain>
    </source>
</reference>
<dbReference type="RefSeq" id="WP_123237735.1">
    <property type="nucleotide sequence ID" value="NZ_RJVP01000005.1"/>
</dbReference>
<dbReference type="InterPro" id="IPR006186">
    <property type="entry name" value="Ser/Thr-sp_prot-phosphatase"/>
</dbReference>
<dbReference type="EMBL" id="RJVP01000005">
    <property type="protein sequence ID" value="ROH85415.1"/>
    <property type="molecule type" value="Genomic_DNA"/>
</dbReference>
<dbReference type="Pfam" id="PF00149">
    <property type="entry name" value="Metallophos"/>
    <property type="match status" value="1"/>
</dbReference>
<evidence type="ECO:0000313" key="3">
    <source>
        <dbReference type="Proteomes" id="UP000275137"/>
    </source>
</evidence>
<keyword evidence="3" id="KW-1185">Reference proteome</keyword>
<dbReference type="InterPro" id="IPR050126">
    <property type="entry name" value="Ap4A_hydrolase"/>
</dbReference>
<organism evidence="2 3">
    <name type="scientific">Pseudomethylobacillus aquaticus</name>
    <dbReference type="NCBI Taxonomy" id="2676064"/>
    <lineage>
        <taxon>Bacteria</taxon>
        <taxon>Pseudomonadati</taxon>
        <taxon>Pseudomonadota</taxon>
        <taxon>Betaproteobacteria</taxon>
        <taxon>Nitrosomonadales</taxon>
        <taxon>Methylophilaceae</taxon>
        <taxon>Pseudomethylobacillus</taxon>
    </lineage>
</organism>
<dbReference type="Proteomes" id="UP000275137">
    <property type="component" value="Unassembled WGS sequence"/>
</dbReference>
<dbReference type="PANTHER" id="PTHR42850:SF7">
    <property type="entry name" value="BIS(5'-NUCLEOSYL)-TETRAPHOSPHATASE PRPE [ASYMMETRICAL]"/>
    <property type="match status" value="1"/>
</dbReference>
<dbReference type="GO" id="GO:0016791">
    <property type="term" value="F:phosphatase activity"/>
    <property type="evidence" value="ECO:0007669"/>
    <property type="project" value="TreeGrafter"/>
</dbReference>
<proteinExistence type="predicted"/>
<gene>
    <name evidence="2" type="ORF">ED236_09460</name>
</gene>
<evidence type="ECO:0000259" key="1">
    <source>
        <dbReference type="Pfam" id="PF00149"/>
    </source>
</evidence>
<dbReference type="GO" id="GO:0005737">
    <property type="term" value="C:cytoplasm"/>
    <property type="evidence" value="ECO:0007669"/>
    <property type="project" value="TreeGrafter"/>
</dbReference>
<dbReference type="PANTHER" id="PTHR42850">
    <property type="entry name" value="METALLOPHOSPHOESTERASE"/>
    <property type="match status" value="1"/>
</dbReference>
<sequence>MKLIDTLFDGALDIVGDVHGEYQALMNLLEHLGYSLEGDHHDGRRLVFLGDLCDRGPDSVSVMRLVRKLVDSGKAQCLLGNHELNLLNQAPKVGSGWWFETRYHSDTLIYGECVRASAQDKAEILEFLSALPLALERSDLRLVHAAWEDSSILQLRQMAAMPVLEAYHWFDQQTVLQASQEDLLAGKQMELANIQMENVALVPQGIKALPRYQVLKQNGNPVRVLTSGVEREAEQAHFTNGAWRFTHRVAWWETYQHPVPVLFGHYWRSFQGSAHAVVMPGAIQALPFAWMGKGATFCLDYSVGARYKERKRRLAVPAQSACRLGAMRWPEQALMFDCGTTLQSQK</sequence>
<name>A0A3N0UY45_9PROT</name>